<accession>A0A396SJE9</accession>
<sequence length="67" mass="8100">MPVLMWAGSNRVYRSNLNARLTECEKGLIEAIQFVFHPELVYKRLFYCLQLGFIRYYIRKEKNKNPE</sequence>
<dbReference type="AlphaFoldDB" id="A0A396SJE9"/>
<reference evidence="1 2" key="1">
    <citation type="submission" date="2018-08" db="EMBL/GenBank/DDBJ databases">
        <title>Lysinibacillus sp. YLB-03 draft genome sequence.</title>
        <authorList>
            <person name="Yu L."/>
        </authorList>
    </citation>
    <scope>NUCLEOTIDE SEQUENCE [LARGE SCALE GENOMIC DNA]</scope>
    <source>
        <strain evidence="1 2">YLB-03</strain>
    </source>
</reference>
<comment type="caution">
    <text evidence="1">The sequence shown here is derived from an EMBL/GenBank/DDBJ whole genome shotgun (WGS) entry which is preliminary data.</text>
</comment>
<dbReference type="Proteomes" id="UP000265692">
    <property type="component" value="Unassembled WGS sequence"/>
</dbReference>
<dbReference type="EMBL" id="QWEI01000009">
    <property type="protein sequence ID" value="RHW33967.1"/>
    <property type="molecule type" value="Genomic_DNA"/>
</dbReference>
<proteinExistence type="predicted"/>
<evidence type="ECO:0000313" key="1">
    <source>
        <dbReference type="EMBL" id="RHW33967.1"/>
    </source>
</evidence>
<organism evidence="1 2">
    <name type="scientific">Ureibacillus yapensis</name>
    <dbReference type="NCBI Taxonomy" id="2304605"/>
    <lineage>
        <taxon>Bacteria</taxon>
        <taxon>Bacillati</taxon>
        <taxon>Bacillota</taxon>
        <taxon>Bacilli</taxon>
        <taxon>Bacillales</taxon>
        <taxon>Caryophanaceae</taxon>
        <taxon>Ureibacillus</taxon>
    </lineage>
</organism>
<keyword evidence="2" id="KW-1185">Reference proteome</keyword>
<dbReference type="RefSeq" id="WP_118877082.1">
    <property type="nucleotide sequence ID" value="NZ_QWEI01000009.1"/>
</dbReference>
<name>A0A396SJE9_9BACL</name>
<gene>
    <name evidence="1" type="ORF">D1B33_14260</name>
</gene>
<protein>
    <submittedName>
        <fullName evidence="1">Uncharacterized protein</fullName>
    </submittedName>
</protein>
<evidence type="ECO:0000313" key="2">
    <source>
        <dbReference type="Proteomes" id="UP000265692"/>
    </source>
</evidence>